<organism evidence="1 4">
    <name type="scientific">Enterocloster aldenensis</name>
    <dbReference type="NCBI Taxonomy" id="358742"/>
    <lineage>
        <taxon>Bacteria</taxon>
        <taxon>Bacillati</taxon>
        <taxon>Bacillota</taxon>
        <taxon>Clostridia</taxon>
        <taxon>Lachnospirales</taxon>
        <taxon>Lachnospiraceae</taxon>
        <taxon>Enterocloster</taxon>
    </lineage>
</organism>
<dbReference type="EMBL" id="JAAITT010000042">
    <property type="protein sequence ID" value="NSJ51522.1"/>
    <property type="molecule type" value="Genomic_DNA"/>
</dbReference>
<dbReference type="Proteomes" id="UP000669239">
    <property type="component" value="Unassembled WGS sequence"/>
</dbReference>
<dbReference type="Pfam" id="PF06353">
    <property type="entry name" value="DUF1062"/>
    <property type="match status" value="1"/>
</dbReference>
<dbReference type="RefSeq" id="WP_117561051.1">
    <property type="nucleotide sequence ID" value="NZ_JAAITT010000042.1"/>
</dbReference>
<dbReference type="InterPro" id="IPR009412">
    <property type="entry name" value="DUF1062"/>
</dbReference>
<sequence>MKQNNRKKWIIMPESLPVVLRRCPKCGKKTEFGNSGKFRVNANGRMLDIWLIYRCKTCETSWNMTIYERVAPDRLKQEEYRRFLDNDMHLAAEYGSSPAIFARNRADWTLPSNEYTVQAVDTLAPCRREGWDEIQIKLGGCITPRLDTLFARQLGISRSQVKRLCEQELIWGPEGKAAANARVRDGQEFYVRTSLETEAGQGTMERASGDMGCICHPHDLY</sequence>
<protein>
    <submittedName>
        <fullName evidence="1">DUF1062 domain-containing protein</fullName>
    </submittedName>
</protein>
<dbReference type="Proteomes" id="UP001299608">
    <property type="component" value="Unassembled WGS sequence"/>
</dbReference>
<reference evidence="2" key="2">
    <citation type="submission" date="2020-02" db="EMBL/GenBank/DDBJ databases">
        <authorList>
            <person name="Littmann E."/>
            <person name="Sorbara M."/>
        </authorList>
    </citation>
    <scope>NUCLEOTIDE SEQUENCE</scope>
    <source>
        <strain evidence="2">MSK.1.17</strain>
    </source>
</reference>
<reference evidence="2 3" key="1">
    <citation type="journal article" date="2020" name="Cell Host Microbe">
        <title>Functional and Genomic Variation between Human-Derived Isolates of Lachnospiraceae Reveals Inter- and Intra-Species Diversity.</title>
        <authorList>
            <person name="Sorbara M.T."/>
            <person name="Littmann E.R."/>
            <person name="Fontana E."/>
            <person name="Moody T.U."/>
            <person name="Kohout C.E."/>
            <person name="Gjonbalaj M."/>
            <person name="Eaton V."/>
            <person name="Seok R."/>
            <person name="Leiner I.M."/>
            <person name="Pamer E.G."/>
        </authorList>
    </citation>
    <scope>NUCLEOTIDE SEQUENCE [LARGE SCALE GENOMIC DNA]</scope>
    <source>
        <strain evidence="2 3">MSK.1.17</strain>
    </source>
</reference>
<evidence type="ECO:0000313" key="2">
    <source>
        <dbReference type="EMBL" id="NSJ51522.1"/>
    </source>
</evidence>
<keyword evidence="3" id="KW-1185">Reference proteome</keyword>
<dbReference type="EMBL" id="JAKNGE010000044">
    <property type="protein sequence ID" value="MCG4748831.1"/>
    <property type="molecule type" value="Genomic_DNA"/>
</dbReference>
<name>A0AAX1SGA4_9FIRM</name>
<reference evidence="1" key="3">
    <citation type="submission" date="2022-01" db="EMBL/GenBank/DDBJ databases">
        <title>Collection of gut derived symbiotic bacterial strains cultured from healthy donors.</title>
        <authorList>
            <person name="Lin H."/>
            <person name="Kohout C."/>
            <person name="Waligurski E."/>
            <person name="Pamer E.G."/>
        </authorList>
    </citation>
    <scope>NUCLEOTIDE SEQUENCE</scope>
    <source>
        <strain evidence="1">DFI.6.55</strain>
    </source>
</reference>
<accession>A0AAX1SGA4</accession>
<dbReference type="AlphaFoldDB" id="A0AAX1SGA4"/>
<evidence type="ECO:0000313" key="3">
    <source>
        <dbReference type="Proteomes" id="UP000669239"/>
    </source>
</evidence>
<comment type="caution">
    <text evidence="1">The sequence shown here is derived from an EMBL/GenBank/DDBJ whole genome shotgun (WGS) entry which is preliminary data.</text>
</comment>
<proteinExistence type="predicted"/>
<evidence type="ECO:0000313" key="1">
    <source>
        <dbReference type="EMBL" id="MCG4748831.1"/>
    </source>
</evidence>
<evidence type="ECO:0000313" key="4">
    <source>
        <dbReference type="Proteomes" id="UP001299608"/>
    </source>
</evidence>
<gene>
    <name evidence="2" type="ORF">G5B36_22820</name>
    <name evidence="1" type="ORF">L0N08_25780</name>
</gene>